<reference evidence="3" key="1">
    <citation type="submission" date="2023-07" db="EMBL/GenBank/DDBJ databases">
        <title>30 novel species of actinomycetes from the DSMZ collection.</title>
        <authorList>
            <person name="Nouioui I."/>
        </authorList>
    </citation>
    <scope>NUCLEOTIDE SEQUENCE [LARGE SCALE GENOMIC DNA]</scope>
    <source>
        <strain evidence="3">DSM 44743</strain>
    </source>
</reference>
<dbReference type="EMBL" id="JAVREP010000023">
    <property type="protein sequence ID" value="MDT0331469.1"/>
    <property type="molecule type" value="Genomic_DNA"/>
</dbReference>
<feature type="transmembrane region" description="Helical" evidence="1">
    <location>
        <begin position="12"/>
        <end position="30"/>
    </location>
</feature>
<dbReference type="Proteomes" id="UP001183390">
    <property type="component" value="Unassembled WGS sequence"/>
</dbReference>
<sequence>MDFPEALRDPAWWSVAISAAAFFVSAYAVLHARSSSRSAKISASAAKEQLRLEHGKALSDIARWDFKELPEPENQHPDQPRRKGILTNIGKEVAVNVRVTWTGQALGMRPKSVHAGDSINVTRWWDGHDPLFDKVIVTWNRPDGLSEEDQVQVIPHVRPGLLE</sequence>
<evidence type="ECO:0000256" key="1">
    <source>
        <dbReference type="SAM" id="Phobius"/>
    </source>
</evidence>
<comment type="caution">
    <text evidence="2">The sequence shown here is derived from an EMBL/GenBank/DDBJ whole genome shotgun (WGS) entry which is preliminary data.</text>
</comment>
<keyword evidence="1" id="KW-1133">Transmembrane helix</keyword>
<evidence type="ECO:0000313" key="3">
    <source>
        <dbReference type="Proteomes" id="UP001183390"/>
    </source>
</evidence>
<keyword evidence="1" id="KW-0812">Transmembrane</keyword>
<accession>A0ABU2MFJ4</accession>
<keyword evidence="1" id="KW-0472">Membrane</keyword>
<protein>
    <submittedName>
        <fullName evidence="2">Uncharacterized protein</fullName>
    </submittedName>
</protein>
<evidence type="ECO:0000313" key="2">
    <source>
        <dbReference type="EMBL" id="MDT0331469.1"/>
    </source>
</evidence>
<organism evidence="2 3">
    <name type="scientific">Nocardiopsis lambiniae</name>
    <dbReference type="NCBI Taxonomy" id="3075539"/>
    <lineage>
        <taxon>Bacteria</taxon>
        <taxon>Bacillati</taxon>
        <taxon>Actinomycetota</taxon>
        <taxon>Actinomycetes</taxon>
        <taxon>Streptosporangiales</taxon>
        <taxon>Nocardiopsidaceae</taxon>
        <taxon>Nocardiopsis</taxon>
    </lineage>
</organism>
<proteinExistence type="predicted"/>
<keyword evidence="3" id="KW-1185">Reference proteome</keyword>
<gene>
    <name evidence="2" type="ORF">RM479_23910</name>
</gene>
<name>A0ABU2MFJ4_9ACTN</name>
<dbReference type="RefSeq" id="WP_311513960.1">
    <property type="nucleotide sequence ID" value="NZ_JAVREP010000023.1"/>
</dbReference>